<dbReference type="InterPro" id="IPR029033">
    <property type="entry name" value="His_PPase_superfam"/>
</dbReference>
<comment type="caution">
    <text evidence="1">The sequence shown here is derived from an EMBL/GenBank/DDBJ whole genome shotgun (WGS) entry which is preliminary data.</text>
</comment>
<dbReference type="Pfam" id="PF00300">
    <property type="entry name" value="His_Phos_1"/>
    <property type="match status" value="1"/>
</dbReference>
<organism evidence="1 2">
    <name type="scientific">Jannaschia aquimarina</name>
    <dbReference type="NCBI Taxonomy" id="935700"/>
    <lineage>
        <taxon>Bacteria</taxon>
        <taxon>Pseudomonadati</taxon>
        <taxon>Pseudomonadota</taxon>
        <taxon>Alphaproteobacteria</taxon>
        <taxon>Rhodobacterales</taxon>
        <taxon>Roseobacteraceae</taxon>
        <taxon>Jannaschia</taxon>
    </lineage>
</organism>
<dbReference type="InterPro" id="IPR006311">
    <property type="entry name" value="TAT_signal"/>
</dbReference>
<protein>
    <recommendedName>
        <fullName evidence="3">Histidine phosphatase superfamily (Branch 1)</fullName>
    </recommendedName>
</protein>
<dbReference type="InterPro" id="IPR013078">
    <property type="entry name" value="His_Pase_superF_clade-1"/>
</dbReference>
<dbReference type="Proteomes" id="UP000032232">
    <property type="component" value="Unassembled WGS sequence"/>
</dbReference>
<reference evidence="1 2" key="1">
    <citation type="submission" date="2015-02" db="EMBL/GenBank/DDBJ databases">
        <title>Genome Sequence of Jannaschia aquimarina DSM28248, a member of the Roseobacter clade.</title>
        <authorList>
            <person name="Voget S."/>
            <person name="Daniel R."/>
        </authorList>
    </citation>
    <scope>NUCLEOTIDE SEQUENCE [LARGE SCALE GENOMIC DNA]</scope>
    <source>
        <strain evidence="1 2">GSW-M26</strain>
    </source>
</reference>
<dbReference type="RefSeq" id="WP_043916979.1">
    <property type="nucleotide sequence ID" value="NZ_FZPF01000016.1"/>
</dbReference>
<evidence type="ECO:0000313" key="2">
    <source>
        <dbReference type="Proteomes" id="UP000032232"/>
    </source>
</evidence>
<dbReference type="SUPFAM" id="SSF53254">
    <property type="entry name" value="Phosphoglycerate mutase-like"/>
    <property type="match status" value="1"/>
</dbReference>
<dbReference type="AlphaFoldDB" id="A0A0D1ER27"/>
<dbReference type="STRING" id="935700.jaqu_01100"/>
<accession>A0A0D1ER27</accession>
<dbReference type="PATRIC" id="fig|935700.4.peg.116"/>
<dbReference type="CDD" id="cd07067">
    <property type="entry name" value="HP_PGM_like"/>
    <property type="match status" value="1"/>
</dbReference>
<dbReference type="EMBL" id="JYFE01000004">
    <property type="protein sequence ID" value="KIT18090.1"/>
    <property type="molecule type" value="Genomic_DNA"/>
</dbReference>
<sequence>MTPTRRHVLAALGAAVATTVLPRAAAAHHGTLIPALREGGHVVYFRHAATQWSGIDRIEWPRERQRLLSAEGERQARVIGAAWDERGIVAGEVWASPFARCADHARISFGHATEDMRLIGLLSDDDGRGERVAFLRDLVTAPPAPGTNRVIVSHRSNINAVAGVTLAEGEGVVLTPDGAGGFATRGTFMPDEWAG</sequence>
<dbReference type="PROSITE" id="PS51318">
    <property type="entry name" value="TAT"/>
    <property type="match status" value="1"/>
</dbReference>
<name>A0A0D1ER27_9RHOB</name>
<evidence type="ECO:0008006" key="3">
    <source>
        <dbReference type="Google" id="ProtNLM"/>
    </source>
</evidence>
<proteinExistence type="predicted"/>
<dbReference type="Gene3D" id="3.40.50.1240">
    <property type="entry name" value="Phosphoglycerate mutase-like"/>
    <property type="match status" value="1"/>
</dbReference>
<gene>
    <name evidence="1" type="ORF">jaqu_01100</name>
</gene>
<keyword evidence="2" id="KW-1185">Reference proteome</keyword>
<dbReference type="OrthoDB" id="2237472at2"/>
<evidence type="ECO:0000313" key="1">
    <source>
        <dbReference type="EMBL" id="KIT18090.1"/>
    </source>
</evidence>